<dbReference type="RefSeq" id="WP_133461711.1">
    <property type="nucleotide sequence ID" value="NZ_SNVX01000011.1"/>
</dbReference>
<sequence length="262" mass="27364">MKRLTLWIAIAIAGNISLGAQAEEITVMISGGFSAALDKLAPQYEAKTGDTIRIVHGPSMGNSAEAIPHRLAAGQPADAVIMVGYALDKLQQDGKIATGSRTELADSRIGLVVPAGATAPDISTVAALKATLLNAKSIAYSDSASGRYVQSTLFSQLGISDEVKSKAKMIEKTPVASVVAKGDYAVGLQQVSELLPEKGAEFVGRIPEPVQYVTRFSGAVVDGAQHQDHARQLLRYLASPNAQAAVRETGLDPLTAKAETGQ</sequence>
<organism evidence="2 3">
    <name type="scientific">Scandinavium goeteborgense</name>
    <dbReference type="NCBI Taxonomy" id="1851514"/>
    <lineage>
        <taxon>Bacteria</taxon>
        <taxon>Pseudomonadati</taxon>
        <taxon>Pseudomonadota</taxon>
        <taxon>Gammaproteobacteria</taxon>
        <taxon>Enterobacterales</taxon>
        <taxon>Enterobacteriaceae</taxon>
        <taxon>Scandinavium</taxon>
    </lineage>
</organism>
<dbReference type="SUPFAM" id="SSF53850">
    <property type="entry name" value="Periplasmic binding protein-like II"/>
    <property type="match status" value="1"/>
</dbReference>
<evidence type="ECO:0000313" key="2">
    <source>
        <dbReference type="EMBL" id="TDN56387.1"/>
    </source>
</evidence>
<dbReference type="EMBL" id="SNVX01000011">
    <property type="protein sequence ID" value="TDN56387.1"/>
    <property type="molecule type" value="Genomic_DNA"/>
</dbReference>
<dbReference type="GO" id="GO:0015689">
    <property type="term" value="P:molybdate ion transport"/>
    <property type="evidence" value="ECO:0007669"/>
    <property type="project" value="TreeGrafter"/>
</dbReference>
<dbReference type="PANTHER" id="PTHR30632">
    <property type="entry name" value="MOLYBDATE-BINDING PERIPLASMIC PROTEIN"/>
    <property type="match status" value="1"/>
</dbReference>
<name>A0A4R6EDV3_SCAGO</name>
<dbReference type="Pfam" id="PF13531">
    <property type="entry name" value="SBP_bac_11"/>
    <property type="match status" value="1"/>
</dbReference>
<feature type="signal peptide" evidence="1">
    <location>
        <begin position="1"/>
        <end position="22"/>
    </location>
</feature>
<accession>A0A4R6EDV3</accession>
<proteinExistence type="predicted"/>
<evidence type="ECO:0000313" key="3">
    <source>
        <dbReference type="Proteomes" id="UP000295530"/>
    </source>
</evidence>
<comment type="caution">
    <text evidence="2">The sequence shown here is derived from an EMBL/GenBank/DDBJ whole genome shotgun (WGS) entry which is preliminary data.</text>
</comment>
<keyword evidence="1" id="KW-0732">Signal</keyword>
<reference evidence="2 3" key="1">
    <citation type="submission" date="2019-03" db="EMBL/GenBank/DDBJ databases">
        <title>Genomic analyses of the natural microbiome of Caenorhabditis elegans.</title>
        <authorList>
            <person name="Samuel B."/>
        </authorList>
    </citation>
    <scope>NUCLEOTIDE SEQUENCE [LARGE SCALE GENOMIC DNA]</scope>
    <source>
        <strain evidence="2 3">BIGb0156</strain>
    </source>
</reference>
<dbReference type="InterPro" id="IPR050682">
    <property type="entry name" value="ModA/WtpA"/>
</dbReference>
<dbReference type="OrthoDB" id="8216219at2"/>
<gene>
    <name evidence="2" type="ORF">EC847_11119</name>
</gene>
<dbReference type="GO" id="GO:0030973">
    <property type="term" value="F:molybdate ion binding"/>
    <property type="evidence" value="ECO:0007669"/>
    <property type="project" value="TreeGrafter"/>
</dbReference>
<dbReference type="Gene3D" id="3.40.190.10">
    <property type="entry name" value="Periplasmic binding protein-like II"/>
    <property type="match status" value="2"/>
</dbReference>
<evidence type="ECO:0000256" key="1">
    <source>
        <dbReference type="SAM" id="SignalP"/>
    </source>
</evidence>
<keyword evidence="3" id="KW-1185">Reference proteome</keyword>
<feature type="chain" id="PRO_5020305153" evidence="1">
    <location>
        <begin position="23"/>
        <end position="262"/>
    </location>
</feature>
<dbReference type="AlphaFoldDB" id="A0A4R6EDV3"/>
<protein>
    <submittedName>
        <fullName evidence="2">Molybdate transport system substrate-binding protein</fullName>
    </submittedName>
</protein>
<dbReference type="Proteomes" id="UP000295530">
    <property type="component" value="Unassembled WGS sequence"/>
</dbReference>
<dbReference type="PANTHER" id="PTHR30632:SF11">
    <property type="entry name" value="BLR4797 PROTEIN"/>
    <property type="match status" value="1"/>
</dbReference>